<accession>A0A2H1WTN9</accession>
<dbReference type="EMBL" id="ODYU01010981">
    <property type="protein sequence ID" value="SOQ56435.1"/>
    <property type="molecule type" value="Genomic_DNA"/>
</dbReference>
<gene>
    <name evidence="1" type="ORF">SFRICE_025019</name>
</gene>
<dbReference type="AlphaFoldDB" id="A0A2H1WTN9"/>
<protein>
    <submittedName>
        <fullName evidence="1">SFRICE_025019</fullName>
    </submittedName>
</protein>
<evidence type="ECO:0000313" key="1">
    <source>
        <dbReference type="EMBL" id="SOQ56435.1"/>
    </source>
</evidence>
<sequence length="219" mass="24036">MTPETTTCGSHNELFLLGIEPATCCAAAGRHPATAPTVHSTYYCILIIPFLWGENHPMTSPALGDAGGSVRLLLTKNHLVPSPALSRSPGNLYPYYTTTLNNSVIGFIIHSLSTQIKITLVLAVAARPGNRTRDPLSGSRTCDHSTNEVVHNFSVVARSLKLCPVYGNRLTPYYMGLIPQMVNKLISYGILIADRLEGKEELKIGLMEYQINDIERKER</sequence>
<reference evidence="1" key="1">
    <citation type="submission" date="2016-07" db="EMBL/GenBank/DDBJ databases">
        <authorList>
            <person name="Bretaudeau A."/>
        </authorList>
    </citation>
    <scope>NUCLEOTIDE SEQUENCE</scope>
    <source>
        <strain evidence="1">Rice</strain>
        <tissue evidence="1">Whole body</tissue>
    </source>
</reference>
<proteinExistence type="predicted"/>
<name>A0A2H1WTN9_SPOFR</name>
<organism evidence="1">
    <name type="scientific">Spodoptera frugiperda</name>
    <name type="common">Fall armyworm</name>
    <dbReference type="NCBI Taxonomy" id="7108"/>
    <lineage>
        <taxon>Eukaryota</taxon>
        <taxon>Metazoa</taxon>
        <taxon>Ecdysozoa</taxon>
        <taxon>Arthropoda</taxon>
        <taxon>Hexapoda</taxon>
        <taxon>Insecta</taxon>
        <taxon>Pterygota</taxon>
        <taxon>Neoptera</taxon>
        <taxon>Endopterygota</taxon>
        <taxon>Lepidoptera</taxon>
        <taxon>Glossata</taxon>
        <taxon>Ditrysia</taxon>
        <taxon>Noctuoidea</taxon>
        <taxon>Noctuidae</taxon>
        <taxon>Amphipyrinae</taxon>
        <taxon>Spodoptera</taxon>
    </lineage>
</organism>